<accession>A0A1T2XUQ1</accession>
<dbReference type="Proteomes" id="UP000190965">
    <property type="component" value="Unassembled WGS sequence"/>
</dbReference>
<organism evidence="1 2">
    <name type="scientific">Pseudomonas fluorescens</name>
    <dbReference type="NCBI Taxonomy" id="294"/>
    <lineage>
        <taxon>Bacteria</taxon>
        <taxon>Pseudomonadati</taxon>
        <taxon>Pseudomonadota</taxon>
        <taxon>Gammaproteobacteria</taxon>
        <taxon>Pseudomonadales</taxon>
        <taxon>Pseudomonadaceae</taxon>
        <taxon>Pseudomonas</taxon>
    </lineage>
</organism>
<dbReference type="EMBL" id="MSDF01000062">
    <property type="protein sequence ID" value="OPA83567.1"/>
    <property type="molecule type" value="Genomic_DNA"/>
</dbReference>
<sequence length="1156" mass="126205">MRFEDLTQPKASGVVTEDLPFYHLAFQGDDNIDKVVKYFTRVVRFSGQESRSDIEEVQVLTTIPSGNDPNENEPYHSGLLGWLDGIPEGGIITPANAAELWWWIYPYVNIRQNDENIIEVDGNPFTHIVSPEQASSKEAYRVQIPPEIIDKITRSGAFGIRMKMRNVMGDEPESRYKYSKPYSLFSELGAGKLPQPVVTQGPDEDEVFEIDLDYEATLDFSVKVYPVRFPKPFPSPRHTCQLYAEITPDGGVTEVLTLGATPDKNQGGESIFLERNFFNDKVGPGKVRFFYKVISGSGKEVGESYSNLIYVIGQQKMMPKPLIKPLTGGLIPHDKDVEFGFPTYQPFAAKNLATAIFRTKGNNNGAYVVSSKQLAATQQNKRIFTSKSLKVLEGKGDLEALYEVDQGNLKPPRTSEIEAARIGEGEAELPALYIDLVKPNYTNFNLDSAELTGYGLIAKILWSGTVPKDEVQISIEGSSPKFSYKYSFEIDASTAGLKLADLEIPIPEDVVLGNVNKIVSARYAVVTKGALPITRHSEVLIFSVGEPVELKTLKLLQATQASIDPTVVLNGGELQATLSKALKGDEFTFNLEGAYGIAQFTKVVAVGSGSTLIKEQVPIDVFAKGLRPGGNNFLLKGWLKRGPFRYDFEPVPLYLKPIQLPALYVGGFKGGSELPLYQMTSVNVIVPAWLFALAGQFFWLNVIYTSNTGVLITEQLAIAREIKASEVGKDISINWPLTSVSKIKDGSVIKLSGSLSYPGIPLLQTATPFGDRTYTVAQLPQTLSFPVLQNAHATQIVTIEPTPFEFNLNFALTVPGMLATDVVVMTVTTQSGVSTQLSAAGNVSGKLLFNFTPHKIIHNCVGGWMQARYALTRNGKVTQSNVLTVYVGAIAFVRNPVAIVNNQSPQTTLDLNRIVGDTKYSMSKWLMAKTGQTVWVEFAVSGRTIPILAGYAIPPVVEANGIAGFGFPRSALTAAPKNTWGYLNIYLAYDGSPNRGRAVLLSQTPYVVSDSFVPSDIKLVNGLSTWVKGSGAADSFLTATGLYMNTTYYGRGESYAGAILIGYFDLTPGHTYYITTSVLNTTAGAPYNQFDPVLSIYVNNVLVHGALTLPKQVWSSLSARFAVPSTGPVPIVIYNNTASGIGNDFFIHAIQVLRVT</sequence>
<evidence type="ECO:0000313" key="2">
    <source>
        <dbReference type="Proteomes" id="UP000190965"/>
    </source>
</evidence>
<dbReference type="AlphaFoldDB" id="A0A1T2XUQ1"/>
<comment type="caution">
    <text evidence="1">The sequence shown here is derived from an EMBL/GenBank/DDBJ whole genome shotgun (WGS) entry which is preliminary data.</text>
</comment>
<evidence type="ECO:0000313" key="1">
    <source>
        <dbReference type="EMBL" id="OPA83567.1"/>
    </source>
</evidence>
<name>A0A1T2XUQ1_PSEFL</name>
<protein>
    <submittedName>
        <fullName evidence="1">Uncharacterized protein</fullName>
    </submittedName>
</protein>
<reference evidence="1 2" key="1">
    <citation type="submission" date="2016-12" db="EMBL/GenBank/DDBJ databases">
        <title>Draft genome sequences of seven strains of Pseudomonas fluorescens that produce 4-formylaminooxyvinylglycine.</title>
        <authorList>
            <person name="Okrent R.A."/>
            <person name="Manning V.A."/>
            <person name="Trippe K.M."/>
        </authorList>
    </citation>
    <scope>NUCLEOTIDE SEQUENCE [LARGE SCALE GENOMIC DNA]</scope>
    <source>
        <strain evidence="1 2">P5A</strain>
    </source>
</reference>
<proteinExistence type="predicted"/>
<gene>
    <name evidence="1" type="ORF">BFW87_30245</name>
</gene>